<comment type="caution">
    <text evidence="4">The sequence shown here is derived from an EMBL/GenBank/DDBJ whole genome shotgun (WGS) entry which is preliminary data.</text>
</comment>
<feature type="domain" description="Phospholipase/carboxylesterase/thioesterase" evidence="3">
    <location>
        <begin position="19"/>
        <end position="210"/>
    </location>
</feature>
<name>A0A4R6WF46_9PROT</name>
<accession>A0A4R6WF46</accession>
<organism evidence="4 5">
    <name type="scientific">Dongia mobilis</name>
    <dbReference type="NCBI Taxonomy" id="578943"/>
    <lineage>
        <taxon>Bacteria</taxon>
        <taxon>Pseudomonadati</taxon>
        <taxon>Pseudomonadota</taxon>
        <taxon>Alphaproteobacteria</taxon>
        <taxon>Rhodospirillales</taxon>
        <taxon>Dongiaceae</taxon>
        <taxon>Dongia</taxon>
    </lineage>
</organism>
<dbReference type="PANTHER" id="PTHR10655">
    <property type="entry name" value="LYSOPHOSPHOLIPASE-RELATED"/>
    <property type="match status" value="1"/>
</dbReference>
<dbReference type="GO" id="GO:0016787">
    <property type="term" value="F:hydrolase activity"/>
    <property type="evidence" value="ECO:0007669"/>
    <property type="project" value="UniProtKB-KW"/>
</dbReference>
<dbReference type="SUPFAM" id="SSF53474">
    <property type="entry name" value="alpha/beta-Hydrolases"/>
    <property type="match status" value="1"/>
</dbReference>
<gene>
    <name evidence="4" type="ORF">A8950_3571</name>
</gene>
<sequence length="228" mass="24138">MTDQSIKLDGPSHPPLNGEKPQQLVVFLHGYGSNGDDLISLAPYLAPAVPEAEFLSPNAPFPCEINPFGGYQWFGLEERNAETRLAGARIAAPILDAYLDEQLAARGLSDADLALVGFSQGTMMALHVGLRRANPAAAIVGYSGMLVAPELLAGELQSKPPVLLVHGMADEVLPFAAMGEAEAALNAAGVKVFAEGRPGLPHSIDQRGLELGASILHQALCRHHHHHL</sequence>
<dbReference type="PANTHER" id="PTHR10655:SF17">
    <property type="entry name" value="LYSOPHOSPHOLIPASE-LIKE PROTEIN 1"/>
    <property type="match status" value="1"/>
</dbReference>
<evidence type="ECO:0000256" key="1">
    <source>
        <dbReference type="ARBA" id="ARBA00006499"/>
    </source>
</evidence>
<protein>
    <submittedName>
        <fullName evidence="4">Phospholipase/carboxylesterase</fullName>
    </submittedName>
</protein>
<evidence type="ECO:0000256" key="2">
    <source>
        <dbReference type="ARBA" id="ARBA00022801"/>
    </source>
</evidence>
<dbReference type="InterPro" id="IPR003140">
    <property type="entry name" value="PLipase/COase/thioEstase"/>
</dbReference>
<proteinExistence type="inferred from homology"/>
<keyword evidence="2" id="KW-0378">Hydrolase</keyword>
<dbReference type="Proteomes" id="UP000295783">
    <property type="component" value="Unassembled WGS sequence"/>
</dbReference>
<dbReference type="OrthoDB" id="9801763at2"/>
<dbReference type="AlphaFoldDB" id="A0A4R6WF46"/>
<comment type="similarity">
    <text evidence="1">Belongs to the AB hydrolase superfamily. AB hydrolase 2 family.</text>
</comment>
<evidence type="ECO:0000313" key="5">
    <source>
        <dbReference type="Proteomes" id="UP000295783"/>
    </source>
</evidence>
<evidence type="ECO:0000259" key="3">
    <source>
        <dbReference type="Pfam" id="PF02230"/>
    </source>
</evidence>
<reference evidence="4 5" key="1">
    <citation type="submission" date="2019-03" db="EMBL/GenBank/DDBJ databases">
        <title>Genomic Encyclopedia of Type Strains, Phase III (KMG-III): the genomes of soil and plant-associated and newly described type strains.</title>
        <authorList>
            <person name="Whitman W."/>
        </authorList>
    </citation>
    <scope>NUCLEOTIDE SEQUENCE [LARGE SCALE GENOMIC DNA]</scope>
    <source>
        <strain evidence="4 5">CGMCC 1.7660</strain>
    </source>
</reference>
<dbReference type="RefSeq" id="WP_133615006.1">
    <property type="nucleotide sequence ID" value="NZ_SNYW01000013.1"/>
</dbReference>
<dbReference type="Gene3D" id="3.40.50.1820">
    <property type="entry name" value="alpha/beta hydrolase"/>
    <property type="match status" value="1"/>
</dbReference>
<keyword evidence="5" id="KW-1185">Reference proteome</keyword>
<dbReference type="Pfam" id="PF02230">
    <property type="entry name" value="Abhydrolase_2"/>
    <property type="match status" value="1"/>
</dbReference>
<dbReference type="EMBL" id="SNYW01000013">
    <property type="protein sequence ID" value="TDQ78515.1"/>
    <property type="molecule type" value="Genomic_DNA"/>
</dbReference>
<dbReference type="InterPro" id="IPR050565">
    <property type="entry name" value="LYPA1-2/EST-like"/>
</dbReference>
<evidence type="ECO:0000313" key="4">
    <source>
        <dbReference type="EMBL" id="TDQ78515.1"/>
    </source>
</evidence>
<dbReference type="InterPro" id="IPR029058">
    <property type="entry name" value="AB_hydrolase_fold"/>
</dbReference>